<evidence type="ECO:0000256" key="5">
    <source>
        <dbReference type="ARBA" id="ARBA00022737"/>
    </source>
</evidence>
<comment type="catalytic activity">
    <reaction evidence="1">
        <text>[E2 ubiquitin-conjugating enzyme]-S-ubiquitinyl-L-cysteine + [acceptor protein]-L-lysine = [E2 ubiquitin-conjugating enzyme]-L-cysteine + [acceptor protein]-N(6)-ubiquitinyl-L-lysine.</text>
        <dbReference type="EC" id="2.3.2.31"/>
    </reaction>
</comment>
<keyword evidence="3" id="KW-0808">Transferase</keyword>
<name>A0A8H3Z606_VENIN</name>
<accession>A0A8H3Z606</accession>
<dbReference type="InterPro" id="IPR031127">
    <property type="entry name" value="E3_UB_ligase_RBR"/>
</dbReference>
<dbReference type="InterPro" id="IPR002867">
    <property type="entry name" value="IBR_dom"/>
</dbReference>
<sequence>MPECNFQCGSTLTPEERSTRISTSCQHEGKTCRVCLERYILVAAGAPYSLIGCPSCMFVLQPEEVYAFLQPGTEIYDSYARALFIRFLQNSPGYSECLHCGQGHLYDHPCSDAKRRCLNDKCQKYTCGVHNIPWHEGQSCQEYDADTSRDKDKHTIDNKLSMQRIQGESKACPGCHKMIFRQGDDGYDGCEHMTCTQCYYEFCYGCLLEWEHVLDYGHDAGCSFNSS</sequence>
<evidence type="ECO:0000256" key="3">
    <source>
        <dbReference type="ARBA" id="ARBA00022679"/>
    </source>
</evidence>
<dbReference type="Gene3D" id="1.20.120.1750">
    <property type="match status" value="1"/>
</dbReference>
<dbReference type="GO" id="GO:0061630">
    <property type="term" value="F:ubiquitin protein ligase activity"/>
    <property type="evidence" value="ECO:0007669"/>
    <property type="project" value="UniProtKB-EC"/>
</dbReference>
<dbReference type="Proteomes" id="UP000447873">
    <property type="component" value="Unassembled WGS sequence"/>
</dbReference>
<evidence type="ECO:0000313" key="11">
    <source>
        <dbReference type="Proteomes" id="UP000447873"/>
    </source>
</evidence>
<keyword evidence="8" id="KW-0862">Zinc</keyword>
<dbReference type="Pfam" id="PF22191">
    <property type="entry name" value="IBR_1"/>
    <property type="match status" value="1"/>
</dbReference>
<dbReference type="PANTHER" id="PTHR11685">
    <property type="entry name" value="RBR FAMILY RING FINGER AND IBR DOMAIN-CONTAINING"/>
    <property type="match status" value="1"/>
</dbReference>
<dbReference type="GO" id="GO:0016567">
    <property type="term" value="P:protein ubiquitination"/>
    <property type="evidence" value="ECO:0007669"/>
    <property type="project" value="InterPro"/>
</dbReference>
<dbReference type="SMART" id="SM00647">
    <property type="entry name" value="IBR"/>
    <property type="match status" value="2"/>
</dbReference>
<keyword evidence="7" id="KW-0833">Ubl conjugation pathway</keyword>
<evidence type="ECO:0000256" key="1">
    <source>
        <dbReference type="ARBA" id="ARBA00001798"/>
    </source>
</evidence>
<reference evidence="10 11" key="1">
    <citation type="submission" date="2018-12" db="EMBL/GenBank/DDBJ databases">
        <title>Venturia inaequalis Genome Resource.</title>
        <authorList>
            <person name="Lichtner F.J."/>
        </authorList>
    </citation>
    <scope>NUCLEOTIDE SEQUENCE [LARGE SCALE GENOMIC DNA]</scope>
    <source>
        <strain evidence="10 11">120213</strain>
    </source>
</reference>
<evidence type="ECO:0000256" key="6">
    <source>
        <dbReference type="ARBA" id="ARBA00022771"/>
    </source>
</evidence>
<organism evidence="10 11">
    <name type="scientific">Venturia inaequalis</name>
    <name type="common">Apple scab fungus</name>
    <dbReference type="NCBI Taxonomy" id="5025"/>
    <lineage>
        <taxon>Eukaryota</taxon>
        <taxon>Fungi</taxon>
        <taxon>Dikarya</taxon>
        <taxon>Ascomycota</taxon>
        <taxon>Pezizomycotina</taxon>
        <taxon>Dothideomycetes</taxon>
        <taxon>Pleosporomycetidae</taxon>
        <taxon>Venturiales</taxon>
        <taxon>Venturiaceae</taxon>
        <taxon>Venturia</taxon>
    </lineage>
</organism>
<dbReference type="CDD" id="cd20336">
    <property type="entry name" value="Rcat_RBR"/>
    <property type="match status" value="1"/>
</dbReference>
<keyword evidence="6" id="KW-0863">Zinc-finger</keyword>
<feature type="domain" description="RING-type" evidence="9">
    <location>
        <begin position="1"/>
        <end position="226"/>
    </location>
</feature>
<gene>
    <name evidence="10" type="ORF">EG328_008742</name>
</gene>
<dbReference type="EC" id="2.3.2.31" evidence="2"/>
<evidence type="ECO:0000256" key="8">
    <source>
        <dbReference type="ARBA" id="ARBA00022833"/>
    </source>
</evidence>
<evidence type="ECO:0000256" key="7">
    <source>
        <dbReference type="ARBA" id="ARBA00022786"/>
    </source>
</evidence>
<dbReference type="AlphaFoldDB" id="A0A8H3Z606"/>
<comment type="caution">
    <text evidence="10">The sequence shown here is derived from an EMBL/GenBank/DDBJ whole genome shotgun (WGS) entry which is preliminary data.</text>
</comment>
<dbReference type="GO" id="GO:0008270">
    <property type="term" value="F:zinc ion binding"/>
    <property type="evidence" value="ECO:0007669"/>
    <property type="project" value="UniProtKB-KW"/>
</dbReference>
<proteinExistence type="predicted"/>
<dbReference type="InterPro" id="IPR044066">
    <property type="entry name" value="TRIAD_supradom"/>
</dbReference>
<keyword evidence="4" id="KW-0479">Metal-binding</keyword>
<keyword evidence="5" id="KW-0677">Repeat</keyword>
<protein>
    <recommendedName>
        <fullName evidence="2">RBR-type E3 ubiquitin transferase</fullName>
        <ecNumber evidence="2">2.3.2.31</ecNumber>
    </recommendedName>
</protein>
<evidence type="ECO:0000256" key="2">
    <source>
        <dbReference type="ARBA" id="ARBA00012251"/>
    </source>
</evidence>
<dbReference type="EMBL" id="WNWS01000050">
    <property type="protein sequence ID" value="KAE9984443.1"/>
    <property type="molecule type" value="Genomic_DNA"/>
</dbReference>
<dbReference type="PROSITE" id="PS51873">
    <property type="entry name" value="TRIAD"/>
    <property type="match status" value="1"/>
</dbReference>
<evidence type="ECO:0000259" key="9">
    <source>
        <dbReference type="PROSITE" id="PS51873"/>
    </source>
</evidence>
<dbReference type="SUPFAM" id="SSF57850">
    <property type="entry name" value="RING/U-box"/>
    <property type="match status" value="2"/>
</dbReference>
<evidence type="ECO:0000313" key="10">
    <source>
        <dbReference type="EMBL" id="KAE9984443.1"/>
    </source>
</evidence>
<evidence type="ECO:0000256" key="4">
    <source>
        <dbReference type="ARBA" id="ARBA00022723"/>
    </source>
</evidence>